<keyword evidence="1" id="KW-0175">Coiled coil</keyword>
<name>A0A6A4VSB2_AMPAM</name>
<dbReference type="EMBL" id="VIIS01001684">
    <property type="protein sequence ID" value="KAF0294494.1"/>
    <property type="molecule type" value="Genomic_DNA"/>
</dbReference>
<evidence type="ECO:0000256" key="2">
    <source>
        <dbReference type="SAM" id="MobiDB-lite"/>
    </source>
</evidence>
<comment type="caution">
    <text evidence="3">The sequence shown here is derived from an EMBL/GenBank/DDBJ whole genome shotgun (WGS) entry which is preliminary data.</text>
</comment>
<dbReference type="Proteomes" id="UP000440578">
    <property type="component" value="Unassembled WGS sequence"/>
</dbReference>
<protein>
    <submittedName>
        <fullName evidence="3">Uncharacterized protein</fullName>
    </submittedName>
</protein>
<organism evidence="3 4">
    <name type="scientific">Amphibalanus amphitrite</name>
    <name type="common">Striped barnacle</name>
    <name type="synonym">Balanus amphitrite</name>
    <dbReference type="NCBI Taxonomy" id="1232801"/>
    <lineage>
        <taxon>Eukaryota</taxon>
        <taxon>Metazoa</taxon>
        <taxon>Ecdysozoa</taxon>
        <taxon>Arthropoda</taxon>
        <taxon>Crustacea</taxon>
        <taxon>Multicrustacea</taxon>
        <taxon>Cirripedia</taxon>
        <taxon>Thoracica</taxon>
        <taxon>Thoracicalcarea</taxon>
        <taxon>Balanomorpha</taxon>
        <taxon>Balanoidea</taxon>
        <taxon>Balanidae</taxon>
        <taxon>Amphibalaninae</taxon>
        <taxon>Amphibalanus</taxon>
    </lineage>
</organism>
<evidence type="ECO:0000313" key="3">
    <source>
        <dbReference type="EMBL" id="KAF0294494.1"/>
    </source>
</evidence>
<gene>
    <name evidence="3" type="ORF">FJT64_007857</name>
</gene>
<evidence type="ECO:0000313" key="4">
    <source>
        <dbReference type="Proteomes" id="UP000440578"/>
    </source>
</evidence>
<reference evidence="3 4" key="1">
    <citation type="submission" date="2019-07" db="EMBL/GenBank/DDBJ databases">
        <title>Draft genome assembly of a fouling barnacle, Amphibalanus amphitrite (Darwin, 1854): The first reference genome for Thecostraca.</title>
        <authorList>
            <person name="Kim W."/>
        </authorList>
    </citation>
    <scope>NUCLEOTIDE SEQUENCE [LARGE SCALE GENOMIC DNA]</scope>
    <source>
        <strain evidence="3">SNU_AA5</strain>
        <tissue evidence="3">Soma without cirri and trophi</tissue>
    </source>
</reference>
<proteinExistence type="predicted"/>
<evidence type="ECO:0000256" key="1">
    <source>
        <dbReference type="SAM" id="Coils"/>
    </source>
</evidence>
<feature type="coiled-coil region" evidence="1">
    <location>
        <begin position="26"/>
        <end position="53"/>
    </location>
</feature>
<accession>A0A6A4VSB2</accession>
<sequence length="412" mass="47114">MHNDKLSRQRDEAQKRKSGREFRWGAAVAKRKIEEEACELYDLERESDRARARRLRQFQYDWFFSARCGELDALLAVEAKRQALIDQEIADLERIGAHQQVELAKRREDVLFSERLGELDALISELEAELSFMQGQHDALYCSEEAVEIDCDVKRGEFLTVSTAYDETKRLKKEVARLRHAQKKRGYYGVNDQGWFIVCGNTQPEKEKHVRLGTYNKFDVLKCQPLPDSDEEADVPKKKEEKRRRRIRHKPREVDNFDELLAEAAKWDAECKKQGTYPPFINYISSLFERRREWALCLRDDIPVRHHTNNVVEAAFRVLKDSILHSAQEWAAFMCEAVVQDDTGERAAAAFQQRWGPLPTAGRQPALHQFGGPVEASGAPEAGVGAGPVAASGTLEAEASADRIIPLIMSWS</sequence>
<feature type="region of interest" description="Disordered" evidence="2">
    <location>
        <begin position="1"/>
        <end position="21"/>
    </location>
</feature>
<dbReference type="AlphaFoldDB" id="A0A6A4VSB2"/>
<keyword evidence="4" id="KW-1185">Reference proteome</keyword>